<organism evidence="2 3">
    <name type="scientific">Pseudoxanthomonas suwonensis (strain 11-1)</name>
    <dbReference type="NCBI Taxonomy" id="743721"/>
    <lineage>
        <taxon>Bacteria</taxon>
        <taxon>Pseudomonadati</taxon>
        <taxon>Pseudomonadota</taxon>
        <taxon>Gammaproteobacteria</taxon>
        <taxon>Lysobacterales</taxon>
        <taxon>Lysobacteraceae</taxon>
        <taxon>Pseudoxanthomonas</taxon>
    </lineage>
</organism>
<accession>E6WTH3</accession>
<dbReference type="Proteomes" id="UP000008632">
    <property type="component" value="Chromosome"/>
</dbReference>
<evidence type="ECO:0000313" key="2">
    <source>
        <dbReference type="EMBL" id="ADV27472.1"/>
    </source>
</evidence>
<dbReference type="KEGG" id="psu:Psesu_1630"/>
<dbReference type="EMBL" id="CP002446">
    <property type="protein sequence ID" value="ADV27472.1"/>
    <property type="molecule type" value="Genomic_DNA"/>
</dbReference>
<dbReference type="STRING" id="743721.Psesu_1630"/>
<name>E6WTH3_PSEUU</name>
<keyword evidence="3" id="KW-1185">Reference proteome</keyword>
<protein>
    <submittedName>
        <fullName evidence="2">Uncharacterized protein</fullName>
    </submittedName>
</protein>
<feature type="signal peptide" evidence="1">
    <location>
        <begin position="1"/>
        <end position="22"/>
    </location>
</feature>
<proteinExistence type="predicted"/>
<dbReference type="InterPro" id="IPR011250">
    <property type="entry name" value="OMP/PagP_B-barrel"/>
</dbReference>
<reference evidence="2 3" key="1">
    <citation type="submission" date="2011-01" db="EMBL/GenBank/DDBJ databases">
        <title>Complete sequence of Pseudoxanthomonas suwonensis 11-1.</title>
        <authorList>
            <consortium name="US DOE Joint Genome Institute"/>
            <person name="Lucas S."/>
            <person name="Copeland A."/>
            <person name="Lapidus A."/>
            <person name="Cheng J.-F."/>
            <person name="Goodwin L."/>
            <person name="Pitluck S."/>
            <person name="Teshima H."/>
            <person name="Detter J.C."/>
            <person name="Han C."/>
            <person name="Tapia R."/>
            <person name="Land M."/>
            <person name="Hauser L."/>
            <person name="Kyrpides N."/>
            <person name="Ivanova N."/>
            <person name="Ovchinnikova G."/>
            <person name="Siebers A.K."/>
            <person name="Allgaier M."/>
            <person name="Thelen M.P."/>
            <person name="Hugenholtz P."/>
            <person name="Gladden J."/>
            <person name="Woyke T."/>
        </authorList>
    </citation>
    <scope>NUCLEOTIDE SEQUENCE [LARGE SCALE GENOMIC DNA]</scope>
    <source>
        <strain evidence="3">11-1</strain>
    </source>
</reference>
<dbReference type="RefSeq" id="WP_013535300.1">
    <property type="nucleotide sequence ID" value="NC_014924.1"/>
</dbReference>
<dbReference type="Gene3D" id="2.40.160.20">
    <property type="match status" value="1"/>
</dbReference>
<feature type="chain" id="PRO_5003212226" evidence="1">
    <location>
        <begin position="23"/>
        <end position="227"/>
    </location>
</feature>
<gene>
    <name evidence="2" type="ordered locus">Psesu_1630</name>
</gene>
<dbReference type="SUPFAM" id="SSF56925">
    <property type="entry name" value="OMPA-like"/>
    <property type="match status" value="1"/>
</dbReference>
<dbReference type="HOGENOM" id="CLU_090003_0_0_6"/>
<evidence type="ECO:0000256" key="1">
    <source>
        <dbReference type="SAM" id="SignalP"/>
    </source>
</evidence>
<dbReference type="AlphaFoldDB" id="E6WTH3"/>
<evidence type="ECO:0000313" key="3">
    <source>
        <dbReference type="Proteomes" id="UP000008632"/>
    </source>
</evidence>
<dbReference type="eggNOG" id="ENOG5031F7V">
    <property type="taxonomic scope" value="Bacteria"/>
</dbReference>
<sequence length="227" mass="25459">MKRHAILFVPLLLAVGIQTAQAQAVSQAWNDYRKGQETPAATPTQEPALPAAMEYRRAEYERHGQRDRGGFFIGAQAGKGWVYEDLDQNALGVNAGYRWQAGPIALLGIEVAAGRLADTSDDGWYAEEVKFRSIGFNGRFNFGARNPWYAVVRAGYFDADMRGDGWSDNMDGGYAGFGIGVDLNRNVNLNLVYTAYVYADSYYYDYDWDYIEFNRADTVTFGIEARF</sequence>
<keyword evidence="1" id="KW-0732">Signal</keyword>